<evidence type="ECO:0000256" key="3">
    <source>
        <dbReference type="ARBA" id="ARBA00022640"/>
    </source>
</evidence>
<dbReference type="InterPro" id="IPR044719">
    <property type="entry name" value="TIC62"/>
</dbReference>
<organism evidence="7 8">
    <name type="scientific">Apostasia shenzhenica</name>
    <dbReference type="NCBI Taxonomy" id="1088818"/>
    <lineage>
        <taxon>Eukaryota</taxon>
        <taxon>Viridiplantae</taxon>
        <taxon>Streptophyta</taxon>
        <taxon>Embryophyta</taxon>
        <taxon>Tracheophyta</taxon>
        <taxon>Spermatophyta</taxon>
        <taxon>Magnoliopsida</taxon>
        <taxon>Liliopsida</taxon>
        <taxon>Asparagales</taxon>
        <taxon>Orchidaceae</taxon>
        <taxon>Apostasioideae</taxon>
        <taxon>Apostasia</taxon>
    </lineage>
</organism>
<proteinExistence type="predicted"/>
<evidence type="ECO:0000256" key="4">
    <source>
        <dbReference type="ARBA" id="ARBA00022946"/>
    </source>
</evidence>
<keyword evidence="4" id="KW-0809">Transit peptide</keyword>
<evidence type="ECO:0000256" key="2">
    <source>
        <dbReference type="ARBA" id="ARBA00022528"/>
    </source>
</evidence>
<dbReference type="OrthoDB" id="419598at2759"/>
<protein>
    <submittedName>
        <fullName evidence="7">Protein TIC 62, chloroplastic</fullName>
    </submittedName>
</protein>
<dbReference type="Pfam" id="PF13460">
    <property type="entry name" value="NAD_binding_10"/>
    <property type="match status" value="1"/>
</dbReference>
<feature type="domain" description="NAD(P)-binding" evidence="6">
    <location>
        <begin position="60"/>
        <end position="271"/>
    </location>
</feature>
<evidence type="ECO:0000256" key="5">
    <source>
        <dbReference type="SAM" id="MobiDB-lite"/>
    </source>
</evidence>
<dbReference type="InterPro" id="IPR016040">
    <property type="entry name" value="NAD(P)-bd_dom"/>
</dbReference>
<dbReference type="PANTHER" id="PTHR47285">
    <property type="entry name" value="PROTEIN TIC 62, CHLOROPLASTIC"/>
    <property type="match status" value="1"/>
</dbReference>
<dbReference type="EMBL" id="KZ452026">
    <property type="protein sequence ID" value="PKA50424.1"/>
    <property type="molecule type" value="Genomic_DNA"/>
</dbReference>
<dbReference type="CDD" id="cd05243">
    <property type="entry name" value="SDR_a5"/>
    <property type="match status" value="1"/>
</dbReference>
<evidence type="ECO:0000259" key="6">
    <source>
        <dbReference type="Pfam" id="PF13460"/>
    </source>
</evidence>
<dbReference type="Gene3D" id="3.40.50.720">
    <property type="entry name" value="NAD(P)-binding Rossmann-like Domain"/>
    <property type="match status" value="1"/>
</dbReference>
<keyword evidence="3" id="KW-0934">Plastid</keyword>
<name>A0A2I0A4F9_9ASPA</name>
<dbReference type="STRING" id="1088818.A0A2I0A4F9"/>
<evidence type="ECO:0000313" key="8">
    <source>
        <dbReference type="Proteomes" id="UP000236161"/>
    </source>
</evidence>
<keyword evidence="2" id="KW-0150">Chloroplast</keyword>
<sequence length="348" mass="38420">MKLGSLRLASTRTSCRTERNRERTTVRHALMRNRGSNLCASAASRQEGETKDKVTVFVAGATGRVGSRTVRELLKLGFWVRAGVRSAQRAEVLVQSVQEMMHDDKAESSGMQLIEKLEIVECDLEKQENIRPAIGNASIVVCCIGANEKEVFDVTGPFRIDYRATKSLIEAATVANVDHFILVTSLGTNKIGFPAFLLNLFWGVLIWKKKAEETLVASGIPYTIVRPGGMERPTDSFKETHNLVLAKEDTYFRGLVSNLQVAELVAFIAKDRRLSYCKVIEEITGESESGTLQHASSGFEVEIINIKVSKMGSLSPYSMYDDLKPPTSPTPTPSQTTASLKEIVTEQD</sequence>
<dbReference type="Proteomes" id="UP000236161">
    <property type="component" value="Unassembled WGS sequence"/>
</dbReference>
<dbReference type="AlphaFoldDB" id="A0A2I0A4F9"/>
<dbReference type="SUPFAM" id="SSF51735">
    <property type="entry name" value="NAD(P)-binding Rossmann-fold domains"/>
    <property type="match status" value="1"/>
</dbReference>
<keyword evidence="8" id="KW-1185">Reference proteome</keyword>
<dbReference type="PANTHER" id="PTHR47285:SF1">
    <property type="entry name" value="PROTEIN TIC 62, CHLOROPLASTIC"/>
    <property type="match status" value="1"/>
</dbReference>
<feature type="region of interest" description="Disordered" evidence="5">
    <location>
        <begin position="1"/>
        <end position="20"/>
    </location>
</feature>
<evidence type="ECO:0000256" key="1">
    <source>
        <dbReference type="ARBA" id="ARBA00004229"/>
    </source>
</evidence>
<evidence type="ECO:0000313" key="7">
    <source>
        <dbReference type="EMBL" id="PKA50424.1"/>
    </source>
</evidence>
<accession>A0A2I0A4F9</accession>
<comment type="subcellular location">
    <subcellularLocation>
        <location evidence="1">Plastid</location>
        <location evidence="1">Chloroplast</location>
    </subcellularLocation>
</comment>
<dbReference type="FunFam" id="3.40.50.720:FF:000499">
    <property type="entry name" value="Protein TIC 62, chloroplastic"/>
    <property type="match status" value="1"/>
</dbReference>
<dbReference type="GO" id="GO:0009507">
    <property type="term" value="C:chloroplast"/>
    <property type="evidence" value="ECO:0007669"/>
    <property type="project" value="UniProtKB-SubCell"/>
</dbReference>
<reference evidence="7 8" key="1">
    <citation type="journal article" date="2017" name="Nature">
        <title>The Apostasia genome and the evolution of orchids.</title>
        <authorList>
            <person name="Zhang G.Q."/>
            <person name="Liu K.W."/>
            <person name="Li Z."/>
            <person name="Lohaus R."/>
            <person name="Hsiao Y.Y."/>
            <person name="Niu S.C."/>
            <person name="Wang J.Y."/>
            <person name="Lin Y.C."/>
            <person name="Xu Q."/>
            <person name="Chen L.J."/>
            <person name="Yoshida K."/>
            <person name="Fujiwara S."/>
            <person name="Wang Z.W."/>
            <person name="Zhang Y.Q."/>
            <person name="Mitsuda N."/>
            <person name="Wang M."/>
            <person name="Liu G.H."/>
            <person name="Pecoraro L."/>
            <person name="Huang H.X."/>
            <person name="Xiao X.J."/>
            <person name="Lin M."/>
            <person name="Wu X.Y."/>
            <person name="Wu W.L."/>
            <person name="Chen Y.Y."/>
            <person name="Chang S.B."/>
            <person name="Sakamoto S."/>
            <person name="Ohme-Takagi M."/>
            <person name="Yagi M."/>
            <person name="Zeng S.J."/>
            <person name="Shen C.Y."/>
            <person name="Yeh C.M."/>
            <person name="Luo Y.B."/>
            <person name="Tsai W.C."/>
            <person name="Van de Peer Y."/>
            <person name="Liu Z.J."/>
        </authorList>
    </citation>
    <scope>NUCLEOTIDE SEQUENCE [LARGE SCALE GENOMIC DNA]</scope>
    <source>
        <strain evidence="8">cv. Shenzhen</strain>
        <tissue evidence="7">Stem</tissue>
    </source>
</reference>
<dbReference type="InterPro" id="IPR036291">
    <property type="entry name" value="NAD(P)-bd_dom_sf"/>
</dbReference>
<gene>
    <name evidence="7" type="primary">TIC62</name>
    <name evidence="7" type="ORF">AXF42_Ash013513</name>
</gene>
<feature type="region of interest" description="Disordered" evidence="5">
    <location>
        <begin position="320"/>
        <end position="348"/>
    </location>
</feature>